<dbReference type="AGR" id="Xenbase:XB-GENE-29096183"/>
<feature type="compositionally biased region" description="Basic residues" evidence="1">
    <location>
        <begin position="210"/>
        <end position="224"/>
    </location>
</feature>
<dbReference type="Xenbase" id="XB-GENE-29096183">
    <property type="gene designation" value="LOC116410452"/>
</dbReference>
<keyword evidence="2" id="KW-0472">Membrane</keyword>
<keyword evidence="2" id="KW-1133">Transmembrane helix</keyword>
<name>A0A8J1JGD6_XENTR</name>
<dbReference type="Proteomes" id="UP000008143">
    <property type="component" value="Chromosome 4"/>
</dbReference>
<feature type="region of interest" description="Disordered" evidence="1">
    <location>
        <begin position="535"/>
        <end position="562"/>
    </location>
</feature>
<feature type="compositionally biased region" description="Polar residues" evidence="1">
    <location>
        <begin position="551"/>
        <end position="560"/>
    </location>
</feature>
<keyword evidence="2" id="KW-0812">Transmembrane</keyword>
<evidence type="ECO:0000256" key="1">
    <source>
        <dbReference type="SAM" id="MobiDB-lite"/>
    </source>
</evidence>
<evidence type="ECO:0000313" key="5">
    <source>
        <dbReference type="Xenbase" id="XB-GENE-29096183"/>
    </source>
</evidence>
<dbReference type="AlphaFoldDB" id="A0A8J1JGD6"/>
<dbReference type="RefSeq" id="XP_031756934.1">
    <property type="nucleotide sequence ID" value="XM_031901074.1"/>
</dbReference>
<sequence length="636" mass="72430">MYFLLIFFYPFHFMQKQDYKSNMILNRMKILYIYLIKYMIIVGFIVQCIQPAFAAATKKRVHVTEPPKQITVNASHLEEGKGNSTENKYNYKVFIIALIVMVLIGLPGAAGWFLYYRLKKKNAINDIEKATEESQAKPTMSRITSWLTENCPLAFIRHLYDRLKITSWFSAKLELLRLLYHKLRKRKPIDDEEKAIEKSQPKPSTTLRSKDKKKKKKKKKKKAPVNKPMEEASEAPLTKQCTDDTVQSDQGPQPLSMPKENVGITSVIQSAEQEHEESASVSLPPIIPEVSKPAVENEKETCSKVKYKRVIVLTWIEEITDDEDDEESTHQIKECQKEIPVALEPKMREVTEPKKDPQLPVSTVKPKTTPDGLKASKKLKKTVKHEATDIKPKPENPIQDKLPVFPECQELPKPNCASQVLKDMMRNHLGTDKDLDPETEWKRILKGNGKGYQQKLESKVKISPMLAKELQENFQKHRASKTAICTGVGSSDALLAHPEEIPGAYRTTLARTYIAPRDKPIVSREMLQQTIEDRQSTRTQNQHEVTHVATPVSSPQQQMEEPNIRTHKDLDPETEWKSILKGNGKGYQQKLESKVKISPMLAKELQENFQKHRASKTAICTGAGSCSSASIPGRET</sequence>
<proteinExistence type="predicted"/>
<feature type="compositionally biased region" description="Basic and acidic residues" evidence="1">
    <location>
        <begin position="384"/>
        <end position="394"/>
    </location>
</feature>
<feature type="region of interest" description="Disordered" evidence="1">
    <location>
        <begin position="615"/>
        <end position="636"/>
    </location>
</feature>
<evidence type="ECO:0000256" key="2">
    <source>
        <dbReference type="SAM" id="Phobius"/>
    </source>
</evidence>
<evidence type="ECO:0000313" key="4">
    <source>
        <dbReference type="RefSeq" id="XP_031756934.1"/>
    </source>
</evidence>
<reference evidence="4" key="1">
    <citation type="submission" date="2025-08" db="UniProtKB">
        <authorList>
            <consortium name="RefSeq"/>
        </authorList>
    </citation>
    <scope>IDENTIFICATION</scope>
    <source>
        <strain evidence="4">Nigerian</strain>
        <tissue evidence="4">Liver and blood</tissue>
    </source>
</reference>
<accession>A0A8J1JGD6</accession>
<organism evidence="3 4">
    <name type="scientific">Xenopus tropicalis</name>
    <name type="common">Western clawed frog</name>
    <name type="synonym">Silurana tropicalis</name>
    <dbReference type="NCBI Taxonomy" id="8364"/>
    <lineage>
        <taxon>Eukaryota</taxon>
        <taxon>Metazoa</taxon>
        <taxon>Chordata</taxon>
        <taxon>Craniata</taxon>
        <taxon>Vertebrata</taxon>
        <taxon>Euteleostomi</taxon>
        <taxon>Amphibia</taxon>
        <taxon>Batrachia</taxon>
        <taxon>Anura</taxon>
        <taxon>Pipoidea</taxon>
        <taxon>Pipidae</taxon>
        <taxon>Xenopodinae</taxon>
        <taxon>Xenopus</taxon>
        <taxon>Silurana</taxon>
    </lineage>
</organism>
<dbReference type="KEGG" id="xtr:116410452"/>
<keyword evidence="3" id="KW-1185">Reference proteome</keyword>
<feature type="transmembrane region" description="Helical" evidence="2">
    <location>
        <begin position="93"/>
        <end position="115"/>
    </location>
</feature>
<dbReference type="GeneID" id="116410452"/>
<feature type="compositionally biased region" description="Basic and acidic residues" evidence="1">
    <location>
        <begin position="345"/>
        <end position="357"/>
    </location>
</feature>
<feature type="transmembrane region" description="Helical" evidence="2">
    <location>
        <begin position="30"/>
        <end position="53"/>
    </location>
</feature>
<feature type="region of interest" description="Disordered" evidence="1">
    <location>
        <begin position="192"/>
        <end position="260"/>
    </location>
</feature>
<gene>
    <name evidence="4 5" type="primary">LOC116410452</name>
</gene>
<feature type="compositionally biased region" description="Polar residues" evidence="1">
    <location>
        <begin position="239"/>
        <end position="253"/>
    </location>
</feature>
<evidence type="ECO:0000313" key="3">
    <source>
        <dbReference type="Proteomes" id="UP000008143"/>
    </source>
</evidence>
<feature type="region of interest" description="Disordered" evidence="1">
    <location>
        <begin position="342"/>
        <end position="401"/>
    </location>
</feature>
<protein>
    <submittedName>
        <fullName evidence="4">Uncharacterized protein LOC116410452</fullName>
    </submittedName>
</protein>